<dbReference type="InterPro" id="IPR018951">
    <property type="entry name" value="Fumarase_C_C"/>
</dbReference>
<dbReference type="PRINTS" id="PR00149">
    <property type="entry name" value="FUMRATELYASE"/>
</dbReference>
<sequence length="471" mass="50463">MGTERIETDLIGSLPIPRDALYGVHTRRAELNFNVSGLRLKDFPELVQSMAMVKKAAALANAELALLPVEKASAISEACDDLIELKGVDENFPIDMMQGGAGTSTNMNVNEVVTNLALLKLGANVGDYAKLHPNDDVNLSQSTNDVYPTALRLTILRACDGLIASQVGLRDAFRAKASEYATALKVGRTQLQDAVPMTAGQEFEAFAELIDEDIIQLQSASELLKEVNLGGSAIGTSINVPPGFSGAACVHLTQISRIHVIPARNLIEATSDAGGFVSFSSVLKRIAVKLTKICNDLRLLSSGPRGGLGEIRLPPVQVGSSIMPGKVNPVIPEMMNQIGFQVIGNDLTVTLAASAGQLQLNAMEPVMVLNILQSMRMLTRGMDIFKQRCIDGIEVDVDRCKALLDQSLVLATPLAMLIGYSTAAYLSRKALAEKRELRQVVEEEGILARGQIDELFEDSAEFGNTSLSSSA</sequence>
<dbReference type="STRING" id="1472378.AU381_01745"/>
<dbReference type="FunFam" id="1.20.200.10:FF:000001">
    <property type="entry name" value="Fumarate hydratase, mitochondrial"/>
    <property type="match status" value="1"/>
</dbReference>
<dbReference type="PRINTS" id="PR00145">
    <property type="entry name" value="ARGSUCLYASE"/>
</dbReference>
<dbReference type="GO" id="GO:0005829">
    <property type="term" value="C:cytosol"/>
    <property type="evidence" value="ECO:0007669"/>
    <property type="project" value="TreeGrafter"/>
</dbReference>
<dbReference type="InterPro" id="IPR000362">
    <property type="entry name" value="Fumarate_lyase_fam"/>
</dbReference>
<organism evidence="4 5">
    <name type="scientific">Sinorhizobium glycinis</name>
    <dbReference type="NCBI Taxonomy" id="1472378"/>
    <lineage>
        <taxon>Bacteria</taxon>
        <taxon>Pseudomonadati</taxon>
        <taxon>Pseudomonadota</taxon>
        <taxon>Alphaproteobacteria</taxon>
        <taxon>Hyphomicrobiales</taxon>
        <taxon>Rhizobiaceae</taxon>
        <taxon>Sinorhizobium/Ensifer group</taxon>
        <taxon>Sinorhizobium</taxon>
    </lineage>
</organism>
<feature type="domain" description="Fumarase C C-terminal" evidence="3">
    <location>
        <begin position="410"/>
        <end position="456"/>
    </location>
</feature>
<keyword evidence="5" id="KW-1185">Reference proteome</keyword>
<feature type="domain" description="Fumarate lyase N-terminal" evidence="2">
    <location>
        <begin position="16"/>
        <end position="344"/>
    </location>
</feature>
<evidence type="ECO:0000259" key="2">
    <source>
        <dbReference type="Pfam" id="PF00206"/>
    </source>
</evidence>
<dbReference type="SUPFAM" id="SSF48557">
    <property type="entry name" value="L-aspartase-like"/>
    <property type="match status" value="1"/>
</dbReference>
<dbReference type="PANTHER" id="PTHR42696">
    <property type="entry name" value="ASPARTATE AMMONIA-LYASE"/>
    <property type="match status" value="1"/>
</dbReference>
<reference evidence="4 5" key="1">
    <citation type="journal article" date="2016" name="Int. J. Syst. Evol. Microbiol.">
        <title>Ensifer glycinis sp. nov., an novel rhizobial species associated with Glycine spp.</title>
        <authorList>
            <person name="Yan H."/>
            <person name="Yan J."/>
            <person name="Sui X.H."/>
            <person name="Wang E.T."/>
            <person name="Chen W.X."/>
            <person name="Zhang X.X."/>
            <person name="Chen W.F."/>
        </authorList>
    </citation>
    <scope>NUCLEOTIDE SEQUENCE [LARGE SCALE GENOMIC DNA]</scope>
    <source>
        <strain evidence="4 5">CCBAU 23380</strain>
    </source>
</reference>
<dbReference type="InterPro" id="IPR008948">
    <property type="entry name" value="L-Aspartase-like"/>
</dbReference>
<accession>A0A178Y1Q2</accession>
<dbReference type="AlphaFoldDB" id="A0A178Y1Q2"/>
<evidence type="ECO:0000256" key="1">
    <source>
        <dbReference type="ARBA" id="ARBA00023239"/>
    </source>
</evidence>
<dbReference type="InterPro" id="IPR024083">
    <property type="entry name" value="Fumarase/histidase_N"/>
</dbReference>
<dbReference type="InterPro" id="IPR022761">
    <property type="entry name" value="Fumarate_lyase_N"/>
</dbReference>
<dbReference type="Gene3D" id="1.20.200.10">
    <property type="entry name" value="Fumarase/aspartase (Central domain)"/>
    <property type="match status" value="1"/>
</dbReference>
<dbReference type="PROSITE" id="PS00163">
    <property type="entry name" value="FUMARATE_LYASES"/>
    <property type="match status" value="1"/>
</dbReference>
<evidence type="ECO:0000313" key="5">
    <source>
        <dbReference type="Proteomes" id="UP000094025"/>
    </source>
</evidence>
<dbReference type="InterPro" id="IPR020557">
    <property type="entry name" value="Fumarate_lyase_CS"/>
</dbReference>
<dbReference type="Proteomes" id="UP000094025">
    <property type="component" value="Unassembled WGS sequence"/>
</dbReference>
<dbReference type="NCBIfam" id="NF008909">
    <property type="entry name" value="PRK12273.1"/>
    <property type="match status" value="1"/>
</dbReference>
<dbReference type="Pfam" id="PF00206">
    <property type="entry name" value="Lyase_1"/>
    <property type="match status" value="1"/>
</dbReference>
<dbReference type="GO" id="GO:0006099">
    <property type="term" value="P:tricarboxylic acid cycle"/>
    <property type="evidence" value="ECO:0007669"/>
    <property type="project" value="InterPro"/>
</dbReference>
<dbReference type="InterPro" id="IPR051546">
    <property type="entry name" value="Aspartate_Ammonia-Lyase"/>
</dbReference>
<proteinExistence type="predicted"/>
<evidence type="ECO:0000259" key="3">
    <source>
        <dbReference type="Pfam" id="PF10415"/>
    </source>
</evidence>
<evidence type="ECO:0000313" key="4">
    <source>
        <dbReference type="EMBL" id="OAP40655.1"/>
    </source>
</evidence>
<dbReference type="RefSeq" id="WP_064240963.1">
    <property type="nucleotide sequence ID" value="NZ_LPUX01000053.1"/>
</dbReference>
<name>A0A178Y1Q2_9HYPH</name>
<dbReference type="GO" id="GO:0008797">
    <property type="term" value="F:aspartate ammonia-lyase activity"/>
    <property type="evidence" value="ECO:0007669"/>
    <property type="project" value="TreeGrafter"/>
</dbReference>
<comment type="caution">
    <text evidence="4">The sequence shown here is derived from an EMBL/GenBank/DDBJ whole genome shotgun (WGS) entry which is preliminary data.</text>
</comment>
<dbReference type="FunFam" id="1.10.275.10:FF:000001">
    <property type="entry name" value="Fumarate hydratase, mitochondrial"/>
    <property type="match status" value="1"/>
</dbReference>
<dbReference type="PANTHER" id="PTHR42696:SF2">
    <property type="entry name" value="ASPARTATE AMMONIA-LYASE"/>
    <property type="match status" value="1"/>
</dbReference>
<gene>
    <name evidence="4" type="primary">aspA</name>
    <name evidence="4" type="ORF">AU381_01745</name>
</gene>
<dbReference type="GO" id="GO:0006531">
    <property type="term" value="P:aspartate metabolic process"/>
    <property type="evidence" value="ECO:0007669"/>
    <property type="project" value="TreeGrafter"/>
</dbReference>
<protein>
    <submittedName>
        <fullName evidence="4">Class II fumarate hydratase</fullName>
    </submittedName>
</protein>
<dbReference type="Gene3D" id="1.10.275.10">
    <property type="entry name" value="Fumarase/aspartase (N-terminal domain)"/>
    <property type="match status" value="1"/>
</dbReference>
<dbReference type="EMBL" id="LPUX01000053">
    <property type="protein sequence ID" value="OAP40655.1"/>
    <property type="molecule type" value="Genomic_DNA"/>
</dbReference>
<dbReference type="OrthoDB" id="9802809at2"/>
<dbReference type="Gene3D" id="1.10.40.30">
    <property type="entry name" value="Fumarase/aspartase (C-terminal domain)"/>
    <property type="match status" value="1"/>
</dbReference>
<dbReference type="Pfam" id="PF10415">
    <property type="entry name" value="FumaraseC_C"/>
    <property type="match status" value="1"/>
</dbReference>
<keyword evidence="1" id="KW-0456">Lyase</keyword>